<organism evidence="2 3">
    <name type="scientific">Izhakiella capsodis</name>
    <dbReference type="NCBI Taxonomy" id="1367852"/>
    <lineage>
        <taxon>Bacteria</taxon>
        <taxon>Pseudomonadati</taxon>
        <taxon>Pseudomonadota</taxon>
        <taxon>Gammaproteobacteria</taxon>
        <taxon>Enterobacterales</taxon>
        <taxon>Erwiniaceae</taxon>
        <taxon>Izhakiella</taxon>
    </lineage>
</organism>
<name>A0A1I4Z8L0_9GAMM</name>
<evidence type="ECO:0000313" key="2">
    <source>
        <dbReference type="EMBL" id="SFN46632.1"/>
    </source>
</evidence>
<sequence>MKAVFTVMITCLMVFSTPLFAGQAHYYVTNPGQMFYSGGHAAVIVDMPPQAWNQEKENNQPSCLRCCSFNSRHYSEGSVIKSEGVLLQCASDERSVGTNNLIWKMLKQ</sequence>
<dbReference type="AlphaFoldDB" id="A0A1I4Z8L0"/>
<dbReference type="EMBL" id="FOVC01000008">
    <property type="protein sequence ID" value="SFN46632.1"/>
    <property type="molecule type" value="Genomic_DNA"/>
</dbReference>
<evidence type="ECO:0000256" key="1">
    <source>
        <dbReference type="SAM" id="SignalP"/>
    </source>
</evidence>
<accession>A0A1I4Z8L0</accession>
<feature type="signal peptide" evidence="1">
    <location>
        <begin position="1"/>
        <end position="21"/>
    </location>
</feature>
<protein>
    <recommendedName>
        <fullName evidence="4">DUF1496 domain-containing protein</fullName>
    </recommendedName>
</protein>
<feature type="chain" id="PRO_5017340547" description="DUF1496 domain-containing protein" evidence="1">
    <location>
        <begin position="22"/>
        <end position="108"/>
    </location>
</feature>
<dbReference type="InterPro" id="IPR009971">
    <property type="entry name" value="DUF1496"/>
</dbReference>
<evidence type="ECO:0008006" key="4">
    <source>
        <dbReference type="Google" id="ProtNLM"/>
    </source>
</evidence>
<gene>
    <name evidence="2" type="ORF">SAMN05216516_10841</name>
</gene>
<dbReference type="Pfam" id="PF07383">
    <property type="entry name" value="DUF1496"/>
    <property type="match status" value="1"/>
</dbReference>
<proteinExistence type="predicted"/>
<dbReference type="RefSeq" id="WP_230479583.1">
    <property type="nucleotide sequence ID" value="NZ_FOVC01000008.1"/>
</dbReference>
<keyword evidence="1" id="KW-0732">Signal</keyword>
<evidence type="ECO:0000313" key="3">
    <source>
        <dbReference type="Proteomes" id="UP000242222"/>
    </source>
</evidence>
<keyword evidence="3" id="KW-1185">Reference proteome</keyword>
<reference evidence="3" key="1">
    <citation type="submission" date="2016-10" db="EMBL/GenBank/DDBJ databases">
        <authorList>
            <person name="Varghese N."/>
            <person name="Submissions S."/>
        </authorList>
    </citation>
    <scope>NUCLEOTIDE SEQUENCE [LARGE SCALE GENOMIC DNA]</scope>
    <source>
        <strain evidence="3">N6PO6</strain>
    </source>
</reference>
<dbReference type="STRING" id="1367852.SAMN05216516_10841"/>
<dbReference type="Proteomes" id="UP000242222">
    <property type="component" value="Unassembled WGS sequence"/>
</dbReference>